<organism evidence="4">
    <name type="scientific">Rodentolepis nana</name>
    <name type="common">Dwarf tapeworm</name>
    <name type="synonym">Hymenolepis nana</name>
    <dbReference type="NCBI Taxonomy" id="102285"/>
    <lineage>
        <taxon>Eukaryota</taxon>
        <taxon>Metazoa</taxon>
        <taxon>Spiralia</taxon>
        <taxon>Lophotrochozoa</taxon>
        <taxon>Platyhelminthes</taxon>
        <taxon>Cestoda</taxon>
        <taxon>Eucestoda</taxon>
        <taxon>Cyclophyllidea</taxon>
        <taxon>Hymenolepididae</taxon>
        <taxon>Rodentolepis</taxon>
    </lineage>
</organism>
<feature type="compositionally biased region" description="Basic and acidic residues" evidence="1">
    <location>
        <begin position="1"/>
        <end position="11"/>
    </location>
</feature>
<gene>
    <name evidence="2" type="ORF">HNAJ_LOCUS12579</name>
</gene>
<dbReference type="AlphaFoldDB" id="A0A0R3TXK6"/>
<feature type="compositionally biased region" description="Acidic residues" evidence="1">
    <location>
        <begin position="24"/>
        <end position="50"/>
    </location>
</feature>
<dbReference type="Proteomes" id="UP000278807">
    <property type="component" value="Unassembled WGS sequence"/>
</dbReference>
<accession>A0A0R3TXK6</accession>
<name>A0A0R3TXK6_RODNA</name>
<feature type="region of interest" description="Disordered" evidence="1">
    <location>
        <begin position="1"/>
        <end position="50"/>
    </location>
</feature>
<sequence>MWQNWETERGSGDFSNDSVTENGTTDDDGGNGSNDYEDSENETICSEDDECDYDTDYSEAECDFLMAVNMTFNDISNVPNFLQVIINIERVVSLKHLISLILMKI</sequence>
<proteinExistence type="predicted"/>
<dbReference type="WBParaSite" id="HNAJ_0001260101-mRNA-1">
    <property type="protein sequence ID" value="HNAJ_0001260101-mRNA-1"/>
    <property type="gene ID" value="HNAJ_0001260101"/>
</dbReference>
<evidence type="ECO:0000313" key="2">
    <source>
        <dbReference type="EMBL" id="VDO13484.1"/>
    </source>
</evidence>
<evidence type="ECO:0000256" key="1">
    <source>
        <dbReference type="SAM" id="MobiDB-lite"/>
    </source>
</evidence>
<evidence type="ECO:0000313" key="3">
    <source>
        <dbReference type="Proteomes" id="UP000278807"/>
    </source>
</evidence>
<keyword evidence="3" id="KW-1185">Reference proteome</keyword>
<reference evidence="2 3" key="2">
    <citation type="submission" date="2018-11" db="EMBL/GenBank/DDBJ databases">
        <authorList>
            <consortium name="Pathogen Informatics"/>
        </authorList>
    </citation>
    <scope>NUCLEOTIDE SEQUENCE [LARGE SCALE GENOMIC DNA]</scope>
</reference>
<evidence type="ECO:0000313" key="4">
    <source>
        <dbReference type="WBParaSite" id="HNAJ_0001260101-mRNA-1"/>
    </source>
</evidence>
<dbReference type="EMBL" id="UZAE01014451">
    <property type="protein sequence ID" value="VDO13484.1"/>
    <property type="molecule type" value="Genomic_DNA"/>
</dbReference>
<reference evidence="4" key="1">
    <citation type="submission" date="2017-02" db="UniProtKB">
        <authorList>
            <consortium name="WormBaseParasite"/>
        </authorList>
    </citation>
    <scope>IDENTIFICATION</scope>
</reference>
<protein>
    <submittedName>
        <fullName evidence="4">Prostatic spermine-binding protein-like</fullName>
    </submittedName>
</protein>